<name>A0A0W0FL80_MONRR</name>
<dbReference type="AlphaFoldDB" id="A0A0W0FL80"/>
<reference evidence="1 2" key="1">
    <citation type="submission" date="2015-12" db="EMBL/GenBank/DDBJ databases">
        <title>Draft genome sequence of Moniliophthora roreri, the causal agent of frosty pod rot of cacao.</title>
        <authorList>
            <person name="Aime M.C."/>
            <person name="Diaz-Valderrama J.R."/>
            <person name="Kijpornyongpan T."/>
            <person name="Phillips-Mora W."/>
        </authorList>
    </citation>
    <scope>NUCLEOTIDE SEQUENCE [LARGE SCALE GENOMIC DNA]</scope>
    <source>
        <strain evidence="1 2">MCA 2952</strain>
    </source>
</reference>
<dbReference type="EMBL" id="LATX01001869">
    <property type="protein sequence ID" value="KTB37094.1"/>
    <property type="molecule type" value="Genomic_DNA"/>
</dbReference>
<evidence type="ECO:0000313" key="1">
    <source>
        <dbReference type="EMBL" id="KTB37094.1"/>
    </source>
</evidence>
<evidence type="ECO:0000313" key="2">
    <source>
        <dbReference type="Proteomes" id="UP000054988"/>
    </source>
</evidence>
<accession>A0A0W0FL80</accession>
<proteinExistence type="predicted"/>
<organism evidence="1 2">
    <name type="scientific">Moniliophthora roreri</name>
    <name type="common">Frosty pod rot fungus</name>
    <name type="synonym">Monilia roreri</name>
    <dbReference type="NCBI Taxonomy" id="221103"/>
    <lineage>
        <taxon>Eukaryota</taxon>
        <taxon>Fungi</taxon>
        <taxon>Dikarya</taxon>
        <taxon>Basidiomycota</taxon>
        <taxon>Agaricomycotina</taxon>
        <taxon>Agaricomycetes</taxon>
        <taxon>Agaricomycetidae</taxon>
        <taxon>Agaricales</taxon>
        <taxon>Marasmiineae</taxon>
        <taxon>Marasmiaceae</taxon>
        <taxon>Moniliophthora</taxon>
    </lineage>
</organism>
<comment type="caution">
    <text evidence="1">The sequence shown here is derived from an EMBL/GenBank/DDBJ whole genome shotgun (WGS) entry which is preliminary data.</text>
</comment>
<sequence length="39" mass="4614">MSNIHFQSHTEACAVLITYLKLFIKFLGKDPLLFILHYF</sequence>
<gene>
    <name evidence="1" type="ORF">WG66_10264</name>
</gene>
<protein>
    <submittedName>
        <fullName evidence="1">Uncharacterized protein</fullName>
    </submittedName>
</protein>
<dbReference type="Proteomes" id="UP000054988">
    <property type="component" value="Unassembled WGS sequence"/>
</dbReference>